<evidence type="ECO:0000256" key="7">
    <source>
        <dbReference type="RuleBase" id="RU364114"/>
    </source>
</evidence>
<dbReference type="GO" id="GO:0005739">
    <property type="term" value="C:mitochondrion"/>
    <property type="evidence" value="ECO:0007669"/>
    <property type="project" value="UniProtKB-SubCell"/>
</dbReference>
<reference evidence="8 9" key="1">
    <citation type="submission" date="2018-11" db="EMBL/GenBank/DDBJ databases">
        <authorList>
            <consortium name="Pathogen Informatics"/>
        </authorList>
    </citation>
    <scope>NUCLEOTIDE SEQUENCE [LARGE SCALE GENOMIC DNA]</scope>
</reference>
<evidence type="ECO:0000256" key="3">
    <source>
        <dbReference type="ARBA" id="ARBA00022603"/>
    </source>
</evidence>
<protein>
    <recommendedName>
        <fullName evidence="7">Protein arginine methyltransferase NDUFAF7</fullName>
        <ecNumber evidence="7">2.1.1.320</ecNumber>
    </recommendedName>
</protein>
<accession>A0A3P7LQ66</accession>
<gene>
    <name evidence="8" type="ORF">DILT_LOCUS11191</name>
</gene>
<dbReference type="PANTHER" id="PTHR12049">
    <property type="entry name" value="PROTEIN ARGININE METHYLTRANSFERASE NDUFAF7, MITOCHONDRIAL"/>
    <property type="match status" value="1"/>
</dbReference>
<dbReference type="GO" id="GO:0032981">
    <property type="term" value="P:mitochondrial respiratory chain complex I assembly"/>
    <property type="evidence" value="ECO:0007669"/>
    <property type="project" value="TreeGrafter"/>
</dbReference>
<keyword evidence="5 7" id="KW-0496">Mitochondrion</keyword>
<organism evidence="8 9">
    <name type="scientific">Dibothriocephalus latus</name>
    <name type="common">Fish tapeworm</name>
    <name type="synonym">Diphyllobothrium latum</name>
    <dbReference type="NCBI Taxonomy" id="60516"/>
    <lineage>
        <taxon>Eukaryota</taxon>
        <taxon>Metazoa</taxon>
        <taxon>Spiralia</taxon>
        <taxon>Lophotrochozoa</taxon>
        <taxon>Platyhelminthes</taxon>
        <taxon>Cestoda</taxon>
        <taxon>Eucestoda</taxon>
        <taxon>Diphyllobothriidea</taxon>
        <taxon>Diphyllobothriidae</taxon>
        <taxon>Dibothriocephalus</taxon>
    </lineage>
</organism>
<dbReference type="GO" id="GO:0032259">
    <property type="term" value="P:methylation"/>
    <property type="evidence" value="ECO:0007669"/>
    <property type="project" value="UniProtKB-KW"/>
</dbReference>
<comment type="function">
    <text evidence="7">Arginine methyltransferase involved in the assembly or stability of mitochondrial NADH:ubiquinone oxidoreductase complex (complex I).</text>
</comment>
<dbReference type="GO" id="GO:0035243">
    <property type="term" value="F:protein-arginine omega-N symmetric methyltransferase activity"/>
    <property type="evidence" value="ECO:0007669"/>
    <property type="project" value="UniProtKB-EC"/>
</dbReference>
<evidence type="ECO:0000256" key="6">
    <source>
        <dbReference type="ARBA" id="ARBA00048612"/>
    </source>
</evidence>
<dbReference type="Pfam" id="PF02636">
    <property type="entry name" value="Methyltransf_28"/>
    <property type="match status" value="2"/>
</dbReference>
<comment type="similarity">
    <text evidence="2 7">Belongs to the NDUFAF7 family.</text>
</comment>
<evidence type="ECO:0000256" key="1">
    <source>
        <dbReference type="ARBA" id="ARBA00004173"/>
    </source>
</evidence>
<comment type="subcellular location">
    <subcellularLocation>
        <location evidence="1 7">Mitochondrion</location>
    </subcellularLocation>
</comment>
<name>A0A3P7LQ66_DIBLA</name>
<comment type="catalytic activity">
    <reaction evidence="6 7">
        <text>L-arginyl-[protein] + 2 S-adenosyl-L-methionine = N(omega),N(omega)'-dimethyl-L-arginyl-[protein] + 2 S-adenosyl-L-homocysteine + 2 H(+)</text>
        <dbReference type="Rhea" id="RHEA:48108"/>
        <dbReference type="Rhea" id="RHEA-COMP:10532"/>
        <dbReference type="Rhea" id="RHEA-COMP:11992"/>
        <dbReference type="ChEBI" id="CHEBI:15378"/>
        <dbReference type="ChEBI" id="CHEBI:29965"/>
        <dbReference type="ChEBI" id="CHEBI:57856"/>
        <dbReference type="ChEBI" id="CHEBI:59789"/>
        <dbReference type="ChEBI" id="CHEBI:88221"/>
        <dbReference type="EC" id="2.1.1.320"/>
    </reaction>
</comment>
<evidence type="ECO:0000256" key="5">
    <source>
        <dbReference type="ARBA" id="ARBA00023128"/>
    </source>
</evidence>
<keyword evidence="3 7" id="KW-0489">Methyltransferase</keyword>
<evidence type="ECO:0000313" key="8">
    <source>
        <dbReference type="EMBL" id="VDN15360.1"/>
    </source>
</evidence>
<dbReference type="AlphaFoldDB" id="A0A3P7LQ66"/>
<dbReference type="OrthoDB" id="438553at2759"/>
<evidence type="ECO:0000256" key="2">
    <source>
        <dbReference type="ARBA" id="ARBA00005891"/>
    </source>
</evidence>
<dbReference type="SUPFAM" id="SSF53335">
    <property type="entry name" value="S-adenosyl-L-methionine-dependent methyltransferases"/>
    <property type="match status" value="1"/>
</dbReference>
<proteinExistence type="inferred from homology"/>
<dbReference type="EC" id="2.1.1.320" evidence="7"/>
<dbReference type="InterPro" id="IPR029063">
    <property type="entry name" value="SAM-dependent_MTases_sf"/>
</dbReference>
<dbReference type="EMBL" id="UYRU01062255">
    <property type="protein sequence ID" value="VDN15360.1"/>
    <property type="molecule type" value="Genomic_DNA"/>
</dbReference>
<dbReference type="PANTHER" id="PTHR12049:SF7">
    <property type="entry name" value="PROTEIN ARGININE METHYLTRANSFERASE NDUFAF7, MITOCHONDRIAL"/>
    <property type="match status" value="1"/>
</dbReference>
<keyword evidence="4 7" id="KW-0808">Transferase</keyword>
<dbReference type="Proteomes" id="UP000281553">
    <property type="component" value="Unassembled WGS sequence"/>
</dbReference>
<sequence length="209" mass="23735">MRFRTQTPFDIVEFGPGRGTLSSNILRAISKFPKVASELQNLHLIERSDRLRAIQQSTLSPLLEALKPSPKIHWHSYLDEIPRGRCSYYFAHEFFDALPIHRFQKVDGKWHEVFVDVMDTLSESSSQDAAQQLIFRASRAPTLTMNAYLKAFKNHELHDPLKDPGQADITADVDFAFLQSSIEAANIPGKFFLLHQYITNGSPSTGFVD</sequence>
<evidence type="ECO:0000313" key="9">
    <source>
        <dbReference type="Proteomes" id="UP000281553"/>
    </source>
</evidence>
<evidence type="ECO:0000256" key="4">
    <source>
        <dbReference type="ARBA" id="ARBA00022679"/>
    </source>
</evidence>
<dbReference type="InterPro" id="IPR003788">
    <property type="entry name" value="NDUFAF7"/>
</dbReference>
<keyword evidence="9" id="KW-1185">Reference proteome</keyword>
<dbReference type="Gene3D" id="3.40.50.150">
    <property type="entry name" value="Vaccinia Virus protein VP39"/>
    <property type="match status" value="1"/>
</dbReference>